<reference evidence="4" key="1">
    <citation type="submission" date="2021-10" db="EMBL/GenBank/DDBJ databases">
        <title>Roseicella aerolatum sp. nov., isolated from aerosols of e-waste dismantling site.</title>
        <authorList>
            <person name="Qin T."/>
        </authorList>
    </citation>
    <scope>NUCLEOTIDE SEQUENCE</scope>
    <source>
        <strain evidence="4">GB24</strain>
    </source>
</reference>
<evidence type="ECO:0000259" key="3">
    <source>
        <dbReference type="Pfam" id="PF01738"/>
    </source>
</evidence>
<evidence type="ECO:0000313" key="4">
    <source>
        <dbReference type="EMBL" id="MCB4824811.1"/>
    </source>
</evidence>
<evidence type="ECO:0000313" key="5">
    <source>
        <dbReference type="Proteomes" id="UP001139311"/>
    </source>
</evidence>
<accession>A0A9X1IH92</accession>
<dbReference type="InterPro" id="IPR002925">
    <property type="entry name" value="Dienelactn_hydro"/>
</dbReference>
<evidence type="ECO:0000256" key="1">
    <source>
        <dbReference type="ARBA" id="ARBA00022801"/>
    </source>
</evidence>
<dbReference type="SUPFAM" id="SSF53474">
    <property type="entry name" value="alpha/beta-Hydrolases"/>
    <property type="match status" value="1"/>
</dbReference>
<dbReference type="InterPro" id="IPR050261">
    <property type="entry name" value="FrsA_esterase"/>
</dbReference>
<protein>
    <submittedName>
        <fullName evidence="4">Dienelactone hydrolase family protein</fullName>
    </submittedName>
</protein>
<dbReference type="Pfam" id="PF01738">
    <property type="entry name" value="DLH"/>
    <property type="match status" value="1"/>
</dbReference>
<keyword evidence="1 4" id="KW-0378">Hydrolase</keyword>
<dbReference type="RefSeq" id="WP_226613315.1">
    <property type="nucleotide sequence ID" value="NZ_JAJAQI010000053.1"/>
</dbReference>
<dbReference type="GO" id="GO:0052689">
    <property type="term" value="F:carboxylic ester hydrolase activity"/>
    <property type="evidence" value="ECO:0007669"/>
    <property type="project" value="UniProtKB-ARBA"/>
</dbReference>
<evidence type="ECO:0000256" key="2">
    <source>
        <dbReference type="SAM" id="SignalP"/>
    </source>
</evidence>
<feature type="signal peptide" evidence="2">
    <location>
        <begin position="1"/>
        <end position="21"/>
    </location>
</feature>
<comment type="caution">
    <text evidence="4">The sequence shown here is derived from an EMBL/GenBank/DDBJ whole genome shotgun (WGS) entry which is preliminary data.</text>
</comment>
<feature type="domain" description="Dienelactone hydrolase" evidence="3">
    <location>
        <begin position="89"/>
        <end position="271"/>
    </location>
</feature>
<organism evidence="4 5">
    <name type="scientific">Roseicella aerolata</name>
    <dbReference type="NCBI Taxonomy" id="2883479"/>
    <lineage>
        <taxon>Bacteria</taxon>
        <taxon>Pseudomonadati</taxon>
        <taxon>Pseudomonadota</taxon>
        <taxon>Alphaproteobacteria</taxon>
        <taxon>Acetobacterales</taxon>
        <taxon>Roseomonadaceae</taxon>
        <taxon>Roseicella</taxon>
    </lineage>
</organism>
<name>A0A9X1IH92_9PROT</name>
<gene>
    <name evidence="4" type="ORF">LHA35_24070</name>
</gene>
<dbReference type="PANTHER" id="PTHR22946:SF9">
    <property type="entry name" value="POLYKETIDE TRANSFERASE AF380"/>
    <property type="match status" value="1"/>
</dbReference>
<dbReference type="InterPro" id="IPR029058">
    <property type="entry name" value="AB_hydrolase_fold"/>
</dbReference>
<sequence length="369" mass="38917">MMLSSSLAAAALLLGTMLATASGHGHPARAAGGWRLADPWPPAGETLGIHGQPVTFPSSSPFTPRDAPQAEPATAVATLYLPPGSVAGAPPRSVPAVVLLHGAGGVLAAREHTYGRQFAAMGAAALVIDVFGARRDRATGFTERLLEITESMAIADAYAGLRFLARRPEIDPRRVALIGFSYGAMATMFALSADVAERMAPGGERFAAHAAFYGPCIARFAEPRTTGAPLLILYGTGDALIDPARCEEFAADARRGGSAVEVIGYTDALHQWDGGQPRRAIGRLLNRCRLSVQPDGGVRDLRTGLPMSGPLLRRAILALCVDDEPYMIGADEAVRARSNRDLGRFLDPIFADARTTPAAERKPRPGPHD</sequence>
<dbReference type="Gene3D" id="3.40.50.1820">
    <property type="entry name" value="alpha/beta hydrolase"/>
    <property type="match status" value="1"/>
</dbReference>
<keyword evidence="2" id="KW-0732">Signal</keyword>
<dbReference type="Proteomes" id="UP001139311">
    <property type="component" value="Unassembled WGS sequence"/>
</dbReference>
<proteinExistence type="predicted"/>
<keyword evidence="5" id="KW-1185">Reference proteome</keyword>
<dbReference type="PANTHER" id="PTHR22946">
    <property type="entry name" value="DIENELACTONE HYDROLASE DOMAIN-CONTAINING PROTEIN-RELATED"/>
    <property type="match status" value="1"/>
</dbReference>
<feature type="chain" id="PRO_5040792388" evidence="2">
    <location>
        <begin position="22"/>
        <end position="369"/>
    </location>
</feature>
<dbReference type="EMBL" id="JAJAQI010000053">
    <property type="protein sequence ID" value="MCB4824811.1"/>
    <property type="molecule type" value="Genomic_DNA"/>
</dbReference>
<dbReference type="AlphaFoldDB" id="A0A9X1IH92"/>